<accession>A0ABN8HYS6</accession>
<dbReference type="Pfam" id="PF14652">
    <property type="entry name" value="DUF4457"/>
    <property type="match status" value="2"/>
</dbReference>
<name>A0ABN8HYS6_9NEOP</name>
<evidence type="ECO:0000313" key="3">
    <source>
        <dbReference type="EMBL" id="CAH2044044.1"/>
    </source>
</evidence>
<evidence type="ECO:0000313" key="4">
    <source>
        <dbReference type="Proteomes" id="UP000837857"/>
    </source>
</evidence>
<dbReference type="Proteomes" id="UP000837857">
    <property type="component" value="Chromosome 15"/>
</dbReference>
<keyword evidence="4" id="KW-1185">Reference proteome</keyword>
<proteinExistence type="predicted"/>
<evidence type="ECO:0000259" key="2">
    <source>
        <dbReference type="Pfam" id="PF14652"/>
    </source>
</evidence>
<gene>
    <name evidence="3" type="ORF">IPOD504_LOCUS4559</name>
</gene>
<dbReference type="EMBL" id="OW152827">
    <property type="protein sequence ID" value="CAH2044044.1"/>
    <property type="molecule type" value="Genomic_DNA"/>
</dbReference>
<feature type="domain" description="KATNIP" evidence="2">
    <location>
        <begin position="98"/>
        <end position="255"/>
    </location>
</feature>
<feature type="non-terminal residue" evidence="3">
    <location>
        <position position="1"/>
    </location>
</feature>
<protein>
    <recommendedName>
        <fullName evidence="2">KATNIP domain-containing protein</fullName>
    </recommendedName>
</protein>
<feature type="region of interest" description="Disordered" evidence="1">
    <location>
        <begin position="19"/>
        <end position="51"/>
    </location>
</feature>
<reference evidence="3" key="1">
    <citation type="submission" date="2022-03" db="EMBL/GenBank/DDBJ databases">
        <authorList>
            <person name="Martin H S."/>
        </authorList>
    </citation>
    <scope>NUCLEOTIDE SEQUENCE</scope>
</reference>
<dbReference type="PANTHER" id="PTHR21534:SF0">
    <property type="entry name" value="KATANIN-INTERACTING PROTEIN"/>
    <property type="match status" value="1"/>
</dbReference>
<evidence type="ECO:0000256" key="1">
    <source>
        <dbReference type="SAM" id="MobiDB-lite"/>
    </source>
</evidence>
<dbReference type="PANTHER" id="PTHR21534">
    <property type="entry name" value="KATANIN-INTERACTING PROTEIN"/>
    <property type="match status" value="1"/>
</dbReference>
<organism evidence="3 4">
    <name type="scientific">Iphiclides podalirius</name>
    <name type="common">scarce swallowtail</name>
    <dbReference type="NCBI Taxonomy" id="110791"/>
    <lineage>
        <taxon>Eukaryota</taxon>
        <taxon>Metazoa</taxon>
        <taxon>Ecdysozoa</taxon>
        <taxon>Arthropoda</taxon>
        <taxon>Hexapoda</taxon>
        <taxon>Insecta</taxon>
        <taxon>Pterygota</taxon>
        <taxon>Neoptera</taxon>
        <taxon>Endopterygota</taxon>
        <taxon>Lepidoptera</taxon>
        <taxon>Glossata</taxon>
        <taxon>Ditrysia</taxon>
        <taxon>Papilionoidea</taxon>
        <taxon>Papilionidae</taxon>
        <taxon>Papilioninae</taxon>
        <taxon>Iphiclides</taxon>
    </lineage>
</organism>
<sequence length="625" mass="70279">MHNEIPFWLDDITKKMKDTHIKNSSSDSSNHEIRKPSNYKSENSNKLDWGDSPAQTGITNDFLSDLLPHYVTPRHRRMNNIIDNDFSDVIIGRISKKSKTIPSKVQKRNSRKEKDNDFVIPELPRGRLLEIKIYSNWGDKFLVGLNGIELFDVDGEIVDVEKIWSDSDTGDCTKHGRAESIVDGVVRTKDDRHIWSAPAPGDAPIALSILLAKCTTLALLRIWNYNKSRIYSTRGVRLIQMKLDDQVVFQGEIAKSSGEMKGLLPTFGDDPSILERVLLNDKHFQSLLRENDPAKDYCSLVEKRPPTANDASHMSPPILEVSTAECDTKYVAKAMKLSLMSNWGHKHIIGLTGIEVLNYNKPVKVHRAFAYTAYISDDTMEEGGGLIDCRNLFNGNNITTDFNDMWCTNFSPGTKFCHIVVEFNEPTEISSIRIWNYNANLEFSYIGVKHVRFHLDGRPLHYRPLLLRRAPGETCYDFVQQLDLAAIDHGLEDASDTESFIMDCLGYGSGVNFGAPTGFVLQLSIFSTWGDPYYVGLTGVELYDPHGNIIPVNETNVCAHPASVNVLGGRGAEGARGGERDARTPSRLVDGRNALARDAAHSWLAPILPRTLNRQWPLRYTHTLY</sequence>
<feature type="domain" description="KATNIP" evidence="2">
    <location>
        <begin position="337"/>
        <end position="614"/>
    </location>
</feature>
<dbReference type="InterPro" id="IPR026704">
    <property type="entry name" value="KATNIP"/>
</dbReference>
<dbReference type="InterPro" id="IPR027859">
    <property type="entry name" value="KATNIP_dom"/>
</dbReference>